<organism evidence="1 2">
    <name type="scientific">Roseiarcus fermentans</name>
    <dbReference type="NCBI Taxonomy" id="1473586"/>
    <lineage>
        <taxon>Bacteria</taxon>
        <taxon>Pseudomonadati</taxon>
        <taxon>Pseudomonadota</taxon>
        <taxon>Alphaproteobacteria</taxon>
        <taxon>Hyphomicrobiales</taxon>
        <taxon>Roseiarcaceae</taxon>
        <taxon>Roseiarcus</taxon>
    </lineage>
</organism>
<dbReference type="OrthoDB" id="7285159at2"/>
<sequence length="190" mass="20676">MRYETMTLGSNVIRFPVELRAKPSIDLLIEVAPDSREVELIAEAFGFEPPDPDGRSKADRAMAETIAKTDLPADPKERRTALNAMLRPLVDRAVAACGEARQTALRSDEAGEKLASAQIEGGYWLAPLEDAANHWAVESARLQLTAYEAAEAAHGAGRAIEFAKRGEPWRPSNVEEDVDALVAAQRALAR</sequence>
<name>A0A366ETH0_9HYPH</name>
<gene>
    <name evidence="1" type="ORF">DFR50_1356</name>
</gene>
<accession>A0A366ETH0</accession>
<comment type="caution">
    <text evidence="1">The sequence shown here is derived from an EMBL/GenBank/DDBJ whole genome shotgun (WGS) entry which is preliminary data.</text>
</comment>
<dbReference type="EMBL" id="QNRK01000035">
    <property type="protein sequence ID" value="RBP05216.1"/>
    <property type="molecule type" value="Genomic_DNA"/>
</dbReference>
<proteinExistence type="predicted"/>
<evidence type="ECO:0000313" key="1">
    <source>
        <dbReference type="EMBL" id="RBP05216.1"/>
    </source>
</evidence>
<evidence type="ECO:0000313" key="2">
    <source>
        <dbReference type="Proteomes" id="UP000253529"/>
    </source>
</evidence>
<dbReference type="RefSeq" id="WP_113891868.1">
    <property type="nucleotide sequence ID" value="NZ_QNRK01000035.1"/>
</dbReference>
<keyword evidence="2" id="KW-1185">Reference proteome</keyword>
<reference evidence="1 2" key="1">
    <citation type="submission" date="2018-06" db="EMBL/GenBank/DDBJ databases">
        <title>Genomic Encyclopedia of Type Strains, Phase IV (KMG-IV): sequencing the most valuable type-strain genomes for metagenomic binning, comparative biology and taxonomic classification.</title>
        <authorList>
            <person name="Goeker M."/>
        </authorList>
    </citation>
    <scope>NUCLEOTIDE SEQUENCE [LARGE SCALE GENOMIC DNA]</scope>
    <source>
        <strain evidence="1 2">DSM 24875</strain>
    </source>
</reference>
<dbReference type="AlphaFoldDB" id="A0A366ETH0"/>
<protein>
    <submittedName>
        <fullName evidence="1">Uncharacterized protein</fullName>
    </submittedName>
</protein>
<dbReference type="Proteomes" id="UP000253529">
    <property type="component" value="Unassembled WGS sequence"/>
</dbReference>